<evidence type="ECO:0000313" key="3">
    <source>
        <dbReference type="EMBL" id="EAV41301.1"/>
    </source>
</evidence>
<dbReference type="PANTHER" id="PTHR13847:SF281">
    <property type="entry name" value="FAD DEPENDENT OXIDOREDUCTASE DOMAIN-CONTAINING PROTEIN"/>
    <property type="match status" value="1"/>
</dbReference>
<dbReference type="SUPFAM" id="SSF51905">
    <property type="entry name" value="FAD/NAD(P)-binding domain"/>
    <property type="match status" value="1"/>
</dbReference>
<feature type="domain" description="FAD dependent oxidoreductase" evidence="2">
    <location>
        <begin position="32"/>
        <end position="385"/>
    </location>
</feature>
<dbReference type="Gene3D" id="3.50.50.60">
    <property type="entry name" value="FAD/NAD(P)-binding domain"/>
    <property type="match status" value="1"/>
</dbReference>
<reference evidence="3 4" key="1">
    <citation type="submission" date="2006-05" db="EMBL/GenBank/DDBJ databases">
        <authorList>
            <person name="King G."/>
            <person name="Ferriera S."/>
            <person name="Johnson J."/>
            <person name="Kravitz S."/>
            <person name="Beeson K."/>
            <person name="Sutton G."/>
            <person name="Rogers Y.-H."/>
            <person name="Friedman R."/>
            <person name="Frazier M."/>
            <person name="Venter J.C."/>
        </authorList>
    </citation>
    <scope>NUCLEOTIDE SEQUENCE [LARGE SCALE GENOMIC DNA]</scope>
    <source>
        <strain evidence="4">ATCC 25650 / DSM 13394 / JCM 20685 / NBRC 16684 / NCIMB 2208 / IAM 12614 / B1</strain>
    </source>
</reference>
<dbReference type="Proteomes" id="UP000004848">
    <property type="component" value="Unassembled WGS sequence"/>
</dbReference>
<dbReference type="Gene3D" id="3.30.9.10">
    <property type="entry name" value="D-Amino Acid Oxidase, subunit A, domain 2"/>
    <property type="match status" value="1"/>
</dbReference>
<dbReference type="PANTHER" id="PTHR13847">
    <property type="entry name" value="SARCOSINE DEHYDROGENASE-RELATED"/>
    <property type="match status" value="1"/>
</dbReference>
<dbReference type="InterPro" id="IPR006076">
    <property type="entry name" value="FAD-dep_OxRdtase"/>
</dbReference>
<dbReference type="InterPro" id="IPR036188">
    <property type="entry name" value="FAD/NAD-bd_sf"/>
</dbReference>
<organism evidence="3 4">
    <name type="scientific">Roseibium aggregatum (strain ATCC 25650 / DSM 13394 / JCM 20685 / NBRC 16684 / NCIMB 2208 / IAM 12614 / B1)</name>
    <name type="common">Stappia aggregata</name>
    <dbReference type="NCBI Taxonomy" id="384765"/>
    <lineage>
        <taxon>Bacteria</taxon>
        <taxon>Pseudomonadati</taxon>
        <taxon>Pseudomonadota</taxon>
        <taxon>Alphaproteobacteria</taxon>
        <taxon>Hyphomicrobiales</taxon>
        <taxon>Stappiaceae</taxon>
        <taxon>Roseibium</taxon>
    </lineage>
</organism>
<dbReference type="AlphaFoldDB" id="A0P1B6"/>
<keyword evidence="1" id="KW-0560">Oxidoreductase</keyword>
<dbReference type="SMR" id="A0P1B6"/>
<evidence type="ECO:0000259" key="2">
    <source>
        <dbReference type="Pfam" id="PF01266"/>
    </source>
</evidence>
<gene>
    <name evidence="3" type="ORF">SIAM614_29481</name>
</gene>
<dbReference type="Pfam" id="PF01266">
    <property type="entry name" value="DAO"/>
    <property type="match status" value="1"/>
</dbReference>
<dbReference type="eggNOG" id="COG0665">
    <property type="taxonomic scope" value="Bacteria"/>
</dbReference>
<evidence type="ECO:0000313" key="4">
    <source>
        <dbReference type="Proteomes" id="UP000004848"/>
    </source>
</evidence>
<accession>A0P1B6</accession>
<dbReference type="EMBL" id="AAUW01000022">
    <property type="protein sequence ID" value="EAV41301.1"/>
    <property type="molecule type" value="Genomic_DNA"/>
</dbReference>
<proteinExistence type="predicted"/>
<sequence>MRTSKMEKQDTIWRRTARGSFNTTASLPDAVDVAVIGGGFTGLTSALCLARAGKKVAVLERSFLGEGASGQNAGFVVPNFALADPQVVRRKLGEEKGNALLDLVSQGADAVFETIREYGVACDALQTGWLNPAVTDDDAERLKVRAEFWQSRNRPVRYLSEPEISQQTGMTLYKGALLDESGGTIHPLDYLFGLGHAVEAHGGTVHEAACVKQAWQENGNWYLALEDGHTLTARQIVFCTNAFTTGVSRRLGLTTVPLRVYQVATRPIAQEVVDRIAPDRRSVGDTRRNLFSYRLDRENRLISGGMSAIPIGAKKRLGEAIVNRLAHELALPTVPEIEVVWTGVAAMTPDFLPRIHRMGDNAFAGIGCNGRGIAMTAQLGLVLADAVMGAPVDKLPIPLRKVRQLPFHALMPLATSASLIMARIEDSLAR</sequence>
<dbReference type="GO" id="GO:0016491">
    <property type="term" value="F:oxidoreductase activity"/>
    <property type="evidence" value="ECO:0007669"/>
    <property type="project" value="UniProtKB-KW"/>
</dbReference>
<dbReference type="OrthoDB" id="9806601at2"/>
<dbReference type="GO" id="GO:0005737">
    <property type="term" value="C:cytoplasm"/>
    <property type="evidence" value="ECO:0007669"/>
    <property type="project" value="TreeGrafter"/>
</dbReference>
<protein>
    <submittedName>
        <fullName evidence="3">Probable oxidoreductase</fullName>
    </submittedName>
</protein>
<evidence type="ECO:0000256" key="1">
    <source>
        <dbReference type="ARBA" id="ARBA00023002"/>
    </source>
</evidence>
<dbReference type="GeneID" id="68849240"/>
<name>A0P1B6_ROSAI</name>
<comment type="caution">
    <text evidence="3">The sequence shown here is derived from an EMBL/GenBank/DDBJ whole genome shotgun (WGS) entry which is preliminary data.</text>
</comment>
<dbReference type="RefSeq" id="WP_006938959.1">
    <property type="nucleotide sequence ID" value="NZ_AAUW01000022.1"/>
</dbReference>